<dbReference type="PROSITE" id="PS50850">
    <property type="entry name" value="MFS"/>
    <property type="match status" value="1"/>
</dbReference>
<gene>
    <name evidence="8" type="ordered locus">Caci_0539</name>
</gene>
<feature type="transmembrane region" description="Helical" evidence="6">
    <location>
        <begin position="303"/>
        <end position="321"/>
    </location>
</feature>
<feature type="transmembrane region" description="Helical" evidence="6">
    <location>
        <begin position="142"/>
        <end position="160"/>
    </location>
</feature>
<feature type="region of interest" description="Disordered" evidence="5">
    <location>
        <begin position="393"/>
        <end position="413"/>
    </location>
</feature>
<evidence type="ECO:0000256" key="1">
    <source>
        <dbReference type="ARBA" id="ARBA00004651"/>
    </source>
</evidence>
<protein>
    <submittedName>
        <fullName evidence="8">Major facilitator superfamily MFS_1</fullName>
    </submittedName>
</protein>
<dbReference type="AlphaFoldDB" id="C7PXD1"/>
<organism evidence="8 9">
    <name type="scientific">Catenulispora acidiphila (strain DSM 44928 / JCM 14897 / NBRC 102108 / NRRL B-24433 / ID139908)</name>
    <dbReference type="NCBI Taxonomy" id="479433"/>
    <lineage>
        <taxon>Bacteria</taxon>
        <taxon>Bacillati</taxon>
        <taxon>Actinomycetota</taxon>
        <taxon>Actinomycetes</taxon>
        <taxon>Catenulisporales</taxon>
        <taxon>Catenulisporaceae</taxon>
        <taxon>Catenulispora</taxon>
    </lineage>
</organism>
<feature type="domain" description="Major facilitator superfamily (MFS) profile" evidence="7">
    <location>
        <begin position="212"/>
        <end position="413"/>
    </location>
</feature>
<evidence type="ECO:0000256" key="2">
    <source>
        <dbReference type="ARBA" id="ARBA00022692"/>
    </source>
</evidence>
<feature type="transmembrane region" description="Helical" evidence="6">
    <location>
        <begin position="106"/>
        <end position="130"/>
    </location>
</feature>
<dbReference type="InterPro" id="IPR052714">
    <property type="entry name" value="MFS_Exporter"/>
</dbReference>
<dbReference type="SUPFAM" id="SSF103473">
    <property type="entry name" value="MFS general substrate transporter"/>
    <property type="match status" value="1"/>
</dbReference>
<comment type="subcellular location">
    <subcellularLocation>
        <location evidence="1">Cell membrane</location>
        <topology evidence="1">Multi-pass membrane protein</topology>
    </subcellularLocation>
</comment>
<dbReference type="Gene3D" id="1.20.1250.20">
    <property type="entry name" value="MFS general substrate transporter like domains"/>
    <property type="match status" value="1"/>
</dbReference>
<dbReference type="InterPro" id="IPR011701">
    <property type="entry name" value="MFS"/>
</dbReference>
<dbReference type="Pfam" id="PF07690">
    <property type="entry name" value="MFS_1"/>
    <property type="match status" value="2"/>
</dbReference>
<dbReference type="STRING" id="479433.Caci_0539"/>
<proteinExistence type="predicted"/>
<keyword evidence="3 6" id="KW-1133">Transmembrane helix</keyword>
<feature type="transmembrane region" description="Helical" evidence="6">
    <location>
        <begin position="279"/>
        <end position="297"/>
    </location>
</feature>
<dbReference type="GO" id="GO:0005886">
    <property type="term" value="C:plasma membrane"/>
    <property type="evidence" value="ECO:0007669"/>
    <property type="project" value="UniProtKB-SubCell"/>
</dbReference>
<dbReference type="InterPro" id="IPR036259">
    <property type="entry name" value="MFS_trans_sf"/>
</dbReference>
<feature type="transmembrane region" description="Helical" evidence="6">
    <location>
        <begin position="51"/>
        <end position="68"/>
    </location>
</feature>
<evidence type="ECO:0000256" key="3">
    <source>
        <dbReference type="ARBA" id="ARBA00022989"/>
    </source>
</evidence>
<evidence type="ECO:0000256" key="5">
    <source>
        <dbReference type="SAM" id="MobiDB-lite"/>
    </source>
</evidence>
<dbReference type="KEGG" id="cai:Caci_0539"/>
<feature type="transmembrane region" description="Helical" evidence="6">
    <location>
        <begin position="369"/>
        <end position="387"/>
    </location>
</feature>
<dbReference type="InParanoid" id="C7PXD1"/>
<keyword evidence="4 6" id="KW-0472">Membrane</keyword>
<keyword evidence="9" id="KW-1185">Reference proteome</keyword>
<dbReference type="EMBL" id="CP001700">
    <property type="protein sequence ID" value="ACU69482.1"/>
    <property type="molecule type" value="Genomic_DNA"/>
</dbReference>
<dbReference type="GO" id="GO:0022857">
    <property type="term" value="F:transmembrane transporter activity"/>
    <property type="evidence" value="ECO:0007669"/>
    <property type="project" value="InterPro"/>
</dbReference>
<evidence type="ECO:0000256" key="6">
    <source>
        <dbReference type="SAM" id="Phobius"/>
    </source>
</evidence>
<evidence type="ECO:0000256" key="4">
    <source>
        <dbReference type="ARBA" id="ARBA00023136"/>
    </source>
</evidence>
<dbReference type="eggNOG" id="COG2814">
    <property type="taxonomic scope" value="Bacteria"/>
</dbReference>
<reference evidence="8 9" key="1">
    <citation type="journal article" date="2009" name="Stand. Genomic Sci.">
        <title>Complete genome sequence of Catenulispora acidiphila type strain (ID 139908).</title>
        <authorList>
            <person name="Copeland A."/>
            <person name="Lapidus A."/>
            <person name="Glavina Del Rio T."/>
            <person name="Nolan M."/>
            <person name="Lucas S."/>
            <person name="Chen F."/>
            <person name="Tice H."/>
            <person name="Cheng J.F."/>
            <person name="Bruce D."/>
            <person name="Goodwin L."/>
            <person name="Pitluck S."/>
            <person name="Mikhailova N."/>
            <person name="Pati A."/>
            <person name="Ivanova N."/>
            <person name="Mavromatis K."/>
            <person name="Chen A."/>
            <person name="Palaniappan K."/>
            <person name="Chain P."/>
            <person name="Land M."/>
            <person name="Hauser L."/>
            <person name="Chang Y.J."/>
            <person name="Jeffries C.D."/>
            <person name="Chertkov O."/>
            <person name="Brettin T."/>
            <person name="Detter J.C."/>
            <person name="Han C."/>
            <person name="Ali Z."/>
            <person name="Tindall B.J."/>
            <person name="Goker M."/>
            <person name="Bristow J."/>
            <person name="Eisen J.A."/>
            <person name="Markowitz V."/>
            <person name="Hugenholtz P."/>
            <person name="Kyrpides N.C."/>
            <person name="Klenk H.P."/>
        </authorList>
    </citation>
    <scope>NUCLEOTIDE SEQUENCE [LARGE SCALE GENOMIC DNA]</scope>
    <source>
        <strain evidence="9">DSM 44928 / JCM 14897 / NBRC 102108 / NRRL B-24433 / ID139908</strain>
    </source>
</reference>
<feature type="transmembrane region" description="Helical" evidence="6">
    <location>
        <begin position="342"/>
        <end position="363"/>
    </location>
</feature>
<feature type="transmembrane region" description="Helical" evidence="6">
    <location>
        <begin position="80"/>
        <end position="100"/>
    </location>
</feature>
<evidence type="ECO:0000313" key="8">
    <source>
        <dbReference type="EMBL" id="ACU69482.1"/>
    </source>
</evidence>
<dbReference type="InterPro" id="IPR020846">
    <property type="entry name" value="MFS_dom"/>
</dbReference>
<dbReference type="OrthoDB" id="3461193at2"/>
<name>C7PXD1_CATAD</name>
<evidence type="ECO:0000313" key="9">
    <source>
        <dbReference type="Proteomes" id="UP000000851"/>
    </source>
</evidence>
<dbReference type="Proteomes" id="UP000000851">
    <property type="component" value="Chromosome"/>
</dbReference>
<feature type="transmembrane region" description="Helical" evidence="6">
    <location>
        <begin position="211"/>
        <end position="230"/>
    </location>
</feature>
<accession>C7PXD1</accession>
<feature type="transmembrane region" description="Helical" evidence="6">
    <location>
        <begin position="172"/>
        <end position="190"/>
    </location>
</feature>
<feature type="transmembrane region" description="Helical" evidence="6">
    <location>
        <begin position="21"/>
        <end position="39"/>
    </location>
</feature>
<keyword evidence="2 6" id="KW-0812">Transmembrane</keyword>
<evidence type="ECO:0000259" key="7">
    <source>
        <dbReference type="PROSITE" id="PS50850"/>
    </source>
</evidence>
<sequence>MASSEQGKHVTQVQPPPVRRLWSAVFFGYLALGATLQELPGYMTSKFGDGPTIIGVAVGIAYLGTAVTRPFAGRAGDAGLARNVSVAGGAITTLAALGQLTAPSALVLIIFRLLMGIGEGALFSGCLPWVLTGIAADRRGRIAGWFGLSMWGGLALGPLAAVGVNHLGGSTATWWTIFGLPLVSSVLIASTRPQPAVSPRREIRPQGWRDIVPIGVSVPGIVLGLAAYGYGTLNALLVLYLTHDHIGGQGIGLTVFAVAFLATRAAGSPLTDQYGGIRVARVTLVVEIAGLCVLAASSSQGGALAGCVVTGIGLGVIYPSTSKITLGRTGPLQAGVSMGTMTSFWDLGIMAAGPISGAVAAHLGYREGFGVAAAVTVAALVLTVLGLHTDSPAEAPTSVPRSVPAGAQVRPRA</sequence>
<dbReference type="HOGENOM" id="CLU_001265_10_3_11"/>
<dbReference type="PANTHER" id="PTHR23531:SF1">
    <property type="entry name" value="QUINOLENE RESISTANCE PROTEIN NORA"/>
    <property type="match status" value="1"/>
</dbReference>
<feature type="transmembrane region" description="Helical" evidence="6">
    <location>
        <begin position="250"/>
        <end position="267"/>
    </location>
</feature>
<dbReference type="PANTHER" id="PTHR23531">
    <property type="entry name" value="QUINOLENE RESISTANCE PROTEIN NORA"/>
    <property type="match status" value="1"/>
</dbReference>